<name>A0AAN6GGC4_9BASI</name>
<gene>
    <name evidence="2" type="ORF">OC842_000692</name>
</gene>
<dbReference type="AlphaFoldDB" id="A0AAN6GGC4"/>
<feature type="region of interest" description="Disordered" evidence="1">
    <location>
        <begin position="598"/>
        <end position="652"/>
    </location>
</feature>
<feature type="compositionally biased region" description="Basic residues" evidence="1">
    <location>
        <begin position="165"/>
        <end position="176"/>
    </location>
</feature>
<feature type="compositionally biased region" description="Polar residues" evidence="1">
    <location>
        <begin position="574"/>
        <end position="584"/>
    </location>
</feature>
<evidence type="ECO:0000256" key="1">
    <source>
        <dbReference type="SAM" id="MobiDB-lite"/>
    </source>
</evidence>
<dbReference type="EMBL" id="JAPDMQ010000020">
    <property type="protein sequence ID" value="KAK0540025.1"/>
    <property type="molecule type" value="Genomic_DNA"/>
</dbReference>
<feature type="compositionally biased region" description="Low complexity" evidence="1">
    <location>
        <begin position="155"/>
        <end position="164"/>
    </location>
</feature>
<evidence type="ECO:0000313" key="3">
    <source>
        <dbReference type="Proteomes" id="UP001176521"/>
    </source>
</evidence>
<evidence type="ECO:0000313" key="2">
    <source>
        <dbReference type="EMBL" id="KAK0540025.1"/>
    </source>
</evidence>
<feature type="region of interest" description="Disordered" evidence="1">
    <location>
        <begin position="668"/>
        <end position="749"/>
    </location>
</feature>
<organism evidence="2 3">
    <name type="scientific">Tilletia horrida</name>
    <dbReference type="NCBI Taxonomy" id="155126"/>
    <lineage>
        <taxon>Eukaryota</taxon>
        <taxon>Fungi</taxon>
        <taxon>Dikarya</taxon>
        <taxon>Basidiomycota</taxon>
        <taxon>Ustilaginomycotina</taxon>
        <taxon>Exobasidiomycetes</taxon>
        <taxon>Tilletiales</taxon>
        <taxon>Tilletiaceae</taxon>
        <taxon>Tilletia</taxon>
    </lineage>
</organism>
<keyword evidence="3" id="KW-1185">Reference proteome</keyword>
<feature type="region of interest" description="Disordered" evidence="1">
    <location>
        <begin position="460"/>
        <end position="530"/>
    </location>
</feature>
<feature type="compositionally biased region" description="Low complexity" evidence="1">
    <location>
        <begin position="1"/>
        <end position="11"/>
    </location>
</feature>
<protein>
    <submittedName>
        <fullName evidence="2">Uncharacterized protein</fullName>
    </submittedName>
</protein>
<reference evidence="2" key="1">
    <citation type="journal article" date="2023" name="PhytoFront">
        <title>Draft Genome Resources of Seven Strains of Tilletia horrida, Causal Agent of Kernel Smut of Rice.</title>
        <authorList>
            <person name="Khanal S."/>
            <person name="Antony Babu S."/>
            <person name="Zhou X.G."/>
        </authorList>
    </citation>
    <scope>NUCLEOTIDE SEQUENCE</scope>
    <source>
        <strain evidence="2">TX3</strain>
    </source>
</reference>
<feature type="compositionally biased region" description="Polar residues" evidence="1">
    <location>
        <begin position="387"/>
        <end position="413"/>
    </location>
</feature>
<feature type="compositionally biased region" description="Pro residues" evidence="1">
    <location>
        <begin position="320"/>
        <end position="332"/>
    </location>
</feature>
<feature type="region of interest" description="Disordered" evidence="1">
    <location>
        <begin position="542"/>
        <end position="584"/>
    </location>
</feature>
<proteinExistence type="predicted"/>
<accession>A0AAN6GGC4</accession>
<feature type="region of interest" description="Disordered" evidence="1">
    <location>
        <begin position="155"/>
        <end position="217"/>
    </location>
</feature>
<feature type="region of interest" description="Disordered" evidence="1">
    <location>
        <begin position="284"/>
        <end position="413"/>
    </location>
</feature>
<feature type="compositionally biased region" description="Basic and acidic residues" evidence="1">
    <location>
        <begin position="373"/>
        <end position="386"/>
    </location>
</feature>
<feature type="compositionally biased region" description="Polar residues" evidence="1">
    <location>
        <begin position="507"/>
        <end position="520"/>
    </location>
</feature>
<comment type="caution">
    <text evidence="2">The sequence shown here is derived from an EMBL/GenBank/DDBJ whole genome shotgun (WGS) entry which is preliminary data.</text>
</comment>
<feature type="compositionally biased region" description="Low complexity" evidence="1">
    <location>
        <begin position="679"/>
        <end position="689"/>
    </location>
</feature>
<feature type="compositionally biased region" description="Low complexity" evidence="1">
    <location>
        <begin position="19"/>
        <end position="63"/>
    </location>
</feature>
<dbReference type="Proteomes" id="UP001176521">
    <property type="component" value="Unassembled WGS sequence"/>
</dbReference>
<sequence>MPEPSSSRTASGGAGAGGIRSTSSSAAHPATSPQPASSSQAPPLATTPSTALPTPSTFTTAPAHADKDKTHTTKKKQLGNWLFKKFGGSNHARGQQHGHTLSLDSSAHEHHRAARDAAALAGAGLNANGNAHGHGAGGGGSNSVGPMGGAAFLAQQTAATTASSRSRRPSFPRSRKGAAAQADGGGPGASSPATSPSGGGGGIDWGRRRGNSGSAAAAAVVARPASADAKSSSGTTGGGGGGMVSSFWRASHIDGVPTPSLLKGKGAAYLNYGVPSASTTAAAANGAGAGGGTPGASGLRPHASSPGLTDNLANTLVLPVSPPPRLPDPVPSPMDAGGEDGVRDPLDPLHLGAPITAGGRALVSDDEDDDGEDNGRRRSRGGESRRTGASSPAPSQTAYSIGTTSLGTDTSAPASSINSLVRIRNGNDLRNNGMTMAGTSSAAVQRSSALAAAAAAAGPNGVNVLDIPDGSTDRLSDVEPDTDSDTDSDRAWRRRRRYSGDDATMDTGKSVSTKPTTVMSIDTRDASGGPTMMAHIAQYRHGDRTSPSFGPQTHAHATGSHGGAGAGPSSSVSRNSAQLASGSASIQFADPATASPHLIRSTSMGTTTSGPGGGMAPGQGQPLEDAGPYVNVPSFSRPHPLNNPAPQGIPADNASMLTLASSTAAQSILGGVGGGGGAPSIHHPPTSSHHQQHYGPGSIRAGTHGRAPSVATRSLGGSLMGDRRNSSDTYASLKALPPLSRRGSDASTRTGLESVAAPSVNVHVAPPAGAVPGGAGAGLALGGPGAPSDRVGIGAGPGSLHRSPSMRTVNTQLSVPLSLAAAYQGGPVPAPAPVVPVAAVPVNALAGHGGGGGAGAGGAGGGTGSSAVGEGGGGLVSVVAAEEGLPGGEGEEAGGPRAVVLISGGDDEEEEGGGIVP</sequence>
<feature type="region of interest" description="Disordered" evidence="1">
    <location>
        <begin position="1"/>
        <end position="116"/>
    </location>
</feature>